<organism evidence="2 3">
    <name type="scientific">Lentzea roselyniae</name>
    <dbReference type="NCBI Taxonomy" id="531940"/>
    <lineage>
        <taxon>Bacteria</taxon>
        <taxon>Bacillati</taxon>
        <taxon>Actinomycetota</taxon>
        <taxon>Actinomycetes</taxon>
        <taxon>Pseudonocardiales</taxon>
        <taxon>Pseudonocardiaceae</taxon>
        <taxon>Lentzea</taxon>
    </lineage>
</organism>
<dbReference type="PROSITE" id="PS51725">
    <property type="entry name" value="ABM"/>
    <property type="match status" value="1"/>
</dbReference>
<dbReference type="Gene3D" id="3.30.70.100">
    <property type="match status" value="1"/>
</dbReference>
<accession>A0ABP7BA12</accession>
<dbReference type="InterPro" id="IPR007138">
    <property type="entry name" value="ABM_dom"/>
</dbReference>
<dbReference type="EMBL" id="BAABBE010000012">
    <property type="protein sequence ID" value="GAA3654157.1"/>
    <property type="molecule type" value="Genomic_DNA"/>
</dbReference>
<feature type="domain" description="ABM" evidence="1">
    <location>
        <begin position="15"/>
        <end position="105"/>
    </location>
</feature>
<keyword evidence="3" id="KW-1185">Reference proteome</keyword>
<evidence type="ECO:0000313" key="2">
    <source>
        <dbReference type="EMBL" id="GAA3654157.1"/>
    </source>
</evidence>
<proteinExistence type="predicted"/>
<sequence length="109" mass="12029">MVLLELTPVLGRVMITFVNRFTLTGDPEEFEKAFDETAAFLREQPGLIKYTLSRQLDDPASYVNIALWESADALRAALGHPDFGGHAKAMRGLAESQGAIFTPRLSFEA</sequence>
<dbReference type="InterPro" id="IPR011008">
    <property type="entry name" value="Dimeric_a/b-barrel"/>
</dbReference>
<dbReference type="Pfam" id="PF03992">
    <property type="entry name" value="ABM"/>
    <property type="match status" value="1"/>
</dbReference>
<dbReference type="SUPFAM" id="SSF54909">
    <property type="entry name" value="Dimeric alpha+beta barrel"/>
    <property type="match status" value="1"/>
</dbReference>
<evidence type="ECO:0000313" key="3">
    <source>
        <dbReference type="Proteomes" id="UP001500711"/>
    </source>
</evidence>
<dbReference type="Proteomes" id="UP001500711">
    <property type="component" value="Unassembled WGS sequence"/>
</dbReference>
<evidence type="ECO:0000259" key="1">
    <source>
        <dbReference type="PROSITE" id="PS51725"/>
    </source>
</evidence>
<reference evidence="3" key="1">
    <citation type="journal article" date="2019" name="Int. J. Syst. Evol. Microbiol.">
        <title>The Global Catalogue of Microorganisms (GCM) 10K type strain sequencing project: providing services to taxonomists for standard genome sequencing and annotation.</title>
        <authorList>
            <consortium name="The Broad Institute Genomics Platform"/>
            <consortium name="The Broad Institute Genome Sequencing Center for Infectious Disease"/>
            <person name="Wu L."/>
            <person name="Ma J."/>
        </authorList>
    </citation>
    <scope>NUCLEOTIDE SEQUENCE [LARGE SCALE GENOMIC DNA]</scope>
    <source>
        <strain evidence="3">JCM 17494</strain>
    </source>
</reference>
<gene>
    <name evidence="2" type="ORF">GCM10022267_45570</name>
</gene>
<protein>
    <recommendedName>
        <fullName evidence="1">ABM domain-containing protein</fullName>
    </recommendedName>
</protein>
<name>A0ABP7BA12_9PSEU</name>
<comment type="caution">
    <text evidence="2">The sequence shown here is derived from an EMBL/GenBank/DDBJ whole genome shotgun (WGS) entry which is preliminary data.</text>
</comment>